<dbReference type="AlphaFoldDB" id="X1IYR8"/>
<accession>X1IYR8</accession>
<dbReference type="SUPFAM" id="SSF53639">
    <property type="entry name" value="AraD/HMP-PK domain-like"/>
    <property type="match status" value="1"/>
</dbReference>
<evidence type="ECO:0000313" key="2">
    <source>
        <dbReference type="EMBL" id="GAH71234.1"/>
    </source>
</evidence>
<feature type="domain" description="Thiamine-phosphate synthase ThiN" evidence="1">
    <location>
        <begin position="10"/>
        <end position="83"/>
    </location>
</feature>
<dbReference type="EMBL" id="BARU01029808">
    <property type="protein sequence ID" value="GAH71234.1"/>
    <property type="molecule type" value="Genomic_DNA"/>
</dbReference>
<protein>
    <recommendedName>
        <fullName evidence="1">Thiamine-phosphate synthase ThiN domain-containing protein</fullName>
    </recommendedName>
</protein>
<reference evidence="2" key="1">
    <citation type="journal article" date="2014" name="Front. Microbiol.">
        <title>High frequency of phylogenetically diverse reductive dehalogenase-homologous genes in deep subseafloor sedimentary metagenomes.</title>
        <authorList>
            <person name="Kawai M."/>
            <person name="Futagami T."/>
            <person name="Toyoda A."/>
            <person name="Takaki Y."/>
            <person name="Nishi S."/>
            <person name="Hori S."/>
            <person name="Arai W."/>
            <person name="Tsubouchi T."/>
            <person name="Morono Y."/>
            <person name="Uchiyama I."/>
            <person name="Ito T."/>
            <person name="Fujiyama A."/>
            <person name="Inagaki F."/>
            <person name="Takami H."/>
        </authorList>
    </citation>
    <scope>NUCLEOTIDE SEQUENCE</scope>
    <source>
        <strain evidence="2">Expedition CK06-06</strain>
    </source>
</reference>
<comment type="caution">
    <text evidence="2">The sequence shown here is derived from an EMBL/GenBank/DDBJ whole genome shotgun (WGS) entry which is preliminary data.</text>
</comment>
<organism evidence="2">
    <name type="scientific">marine sediment metagenome</name>
    <dbReference type="NCBI Taxonomy" id="412755"/>
    <lineage>
        <taxon>unclassified sequences</taxon>
        <taxon>metagenomes</taxon>
        <taxon>ecological metagenomes</taxon>
    </lineage>
</organism>
<dbReference type="InterPro" id="IPR036409">
    <property type="entry name" value="Aldolase_II/adducin_N_sf"/>
</dbReference>
<sequence length="91" mass="10713">YNPDWIKIIQDSTNLDLQEIVRENQPSKIKKKEFSTMQWLIKESIERSGKIPDVIWDKGAMGKEPIIRLFAKTSKDMIEKLIKIVRVINNE</sequence>
<evidence type="ECO:0000259" key="1">
    <source>
        <dbReference type="Pfam" id="PF10120"/>
    </source>
</evidence>
<name>X1IYR8_9ZZZZ</name>
<dbReference type="Gene3D" id="3.40.225.10">
    <property type="entry name" value="Class II aldolase/adducin N-terminal domain"/>
    <property type="match status" value="1"/>
</dbReference>
<gene>
    <name evidence="2" type="ORF">S03H2_47374</name>
</gene>
<proteinExistence type="predicted"/>
<dbReference type="Pfam" id="PF10120">
    <property type="entry name" value="ThiN"/>
    <property type="match status" value="1"/>
</dbReference>
<dbReference type="InterPro" id="IPR019293">
    <property type="entry name" value="ThiN"/>
</dbReference>
<feature type="non-terminal residue" evidence="2">
    <location>
        <position position="1"/>
    </location>
</feature>